<dbReference type="EMBL" id="AQPW01000004">
    <property type="protein sequence ID" value="EON33790.1"/>
    <property type="molecule type" value="Genomic_DNA"/>
</dbReference>
<dbReference type="AlphaFoldDB" id="R7YCM6"/>
<feature type="domain" description="DUF7695" evidence="1">
    <location>
        <begin position="31"/>
        <end position="75"/>
    </location>
</feature>
<reference evidence="2 3" key="1">
    <citation type="journal article" date="2013" name="Genome Announc.">
        <title>Draft Genome Sequence of a Benzothiophene-Desulfurizing Bacterium, Gordona terrae Strain C-6.</title>
        <authorList>
            <person name="Wang W."/>
            <person name="Ma T."/>
            <person name="Ren Y."/>
            <person name="Li G."/>
        </authorList>
    </citation>
    <scope>NUCLEOTIDE SEQUENCE [LARGE SCALE GENOMIC DNA]</scope>
    <source>
        <strain evidence="2 3">C-6</strain>
    </source>
</reference>
<dbReference type="Pfam" id="PF24749">
    <property type="entry name" value="DUF7695"/>
    <property type="match status" value="1"/>
</dbReference>
<evidence type="ECO:0000259" key="1">
    <source>
        <dbReference type="Pfam" id="PF24749"/>
    </source>
</evidence>
<gene>
    <name evidence="2" type="ORF">GTC6_05467</name>
</gene>
<evidence type="ECO:0000313" key="3">
    <source>
        <dbReference type="Proteomes" id="UP000013569"/>
    </source>
</evidence>
<dbReference type="PATRIC" id="fig|1316928.3.peg.1097"/>
<organism evidence="2 3">
    <name type="scientific">Gordonia terrae C-6</name>
    <dbReference type="NCBI Taxonomy" id="1316928"/>
    <lineage>
        <taxon>Bacteria</taxon>
        <taxon>Bacillati</taxon>
        <taxon>Actinomycetota</taxon>
        <taxon>Actinomycetes</taxon>
        <taxon>Mycobacteriales</taxon>
        <taxon>Gordoniaceae</taxon>
        <taxon>Gordonia</taxon>
    </lineage>
</organism>
<comment type="caution">
    <text evidence="2">The sequence shown here is derived from an EMBL/GenBank/DDBJ whole genome shotgun (WGS) entry which is preliminary data.</text>
</comment>
<accession>R7YCM6</accession>
<name>R7YCM6_9ACTN</name>
<sequence length="124" mass="14144">MTAALEATDYIDFAPYDMPLAERRKLDVGDIYINQVRHTTCGWYIRSRNRHDMRRCKCGKLSIDGGSWYTKVSGDVENAEYHVVPYKFVEDNAAQFDSQPVAAPDLQLQQIVCTGARPRPEDKS</sequence>
<dbReference type="RefSeq" id="WP_010841559.1">
    <property type="nucleotide sequence ID" value="NZ_AQPW01000004.1"/>
</dbReference>
<protein>
    <recommendedName>
        <fullName evidence="1">DUF7695 domain-containing protein</fullName>
    </recommendedName>
</protein>
<proteinExistence type="predicted"/>
<evidence type="ECO:0000313" key="2">
    <source>
        <dbReference type="EMBL" id="EON33790.1"/>
    </source>
</evidence>
<dbReference type="OrthoDB" id="9809458at2"/>
<dbReference type="InterPro" id="IPR056112">
    <property type="entry name" value="DUF7695"/>
</dbReference>
<dbReference type="Proteomes" id="UP000013569">
    <property type="component" value="Unassembled WGS sequence"/>
</dbReference>